<dbReference type="STRING" id="1480615.AWJ14_19500"/>
<name>A0A1C1YRW0_9HYPH</name>
<proteinExistence type="predicted"/>
<dbReference type="AlphaFoldDB" id="A0A1C1YRW0"/>
<protein>
    <submittedName>
        <fullName evidence="1">Uncharacterized protein</fullName>
    </submittedName>
</protein>
<reference evidence="1 2" key="1">
    <citation type="submission" date="2015-12" db="EMBL/GenBank/DDBJ databases">
        <authorList>
            <person name="Shamseldin A."/>
            <person name="Moawad H."/>
            <person name="Abd El-Rahim W.M."/>
            <person name="Sadowsky M.J."/>
        </authorList>
    </citation>
    <scope>NUCLEOTIDE SEQUENCE [LARGE SCALE GENOMIC DNA]</scope>
    <source>
        <strain evidence="1 2">JC234</strain>
    </source>
</reference>
<comment type="caution">
    <text evidence="1">The sequence shown here is derived from an EMBL/GenBank/DDBJ whole genome shotgun (WGS) entry which is preliminary data.</text>
</comment>
<gene>
    <name evidence="1" type="ORF">AWJ14_19500</name>
</gene>
<evidence type="ECO:0000313" key="2">
    <source>
        <dbReference type="Proteomes" id="UP000094795"/>
    </source>
</evidence>
<sequence>MYLCDFMTFDGQRFFISADLRTTRVRIEPVTNEAFETFIRAILAPIDADSISIVASESEVSA</sequence>
<dbReference type="RefSeq" id="WP_066182181.1">
    <property type="nucleotide sequence ID" value="NZ_LQZT01000042.1"/>
</dbReference>
<keyword evidence="2" id="KW-1185">Reference proteome</keyword>
<dbReference type="OrthoDB" id="8455762at2"/>
<evidence type="ECO:0000313" key="1">
    <source>
        <dbReference type="EMBL" id="OCW56282.1"/>
    </source>
</evidence>
<dbReference type="Proteomes" id="UP000094795">
    <property type="component" value="Unassembled WGS sequence"/>
</dbReference>
<accession>A0A1C1YRW0</accession>
<dbReference type="EMBL" id="LQZT01000042">
    <property type="protein sequence ID" value="OCW56282.1"/>
    <property type="molecule type" value="Genomic_DNA"/>
</dbReference>
<organism evidence="1 2">
    <name type="scientific">Hoeflea olei</name>
    <dbReference type="NCBI Taxonomy" id="1480615"/>
    <lineage>
        <taxon>Bacteria</taxon>
        <taxon>Pseudomonadati</taxon>
        <taxon>Pseudomonadota</taxon>
        <taxon>Alphaproteobacteria</taxon>
        <taxon>Hyphomicrobiales</taxon>
        <taxon>Rhizobiaceae</taxon>
        <taxon>Hoeflea</taxon>
    </lineage>
</organism>